<organism evidence="1 2">
    <name type="scientific">Hylemonella gracilis ATCC 19624</name>
    <dbReference type="NCBI Taxonomy" id="887062"/>
    <lineage>
        <taxon>Bacteria</taxon>
        <taxon>Pseudomonadati</taxon>
        <taxon>Pseudomonadota</taxon>
        <taxon>Betaproteobacteria</taxon>
        <taxon>Burkholderiales</taxon>
        <taxon>Comamonadaceae</taxon>
        <taxon>Hylemonella</taxon>
    </lineage>
</organism>
<comment type="caution">
    <text evidence="1">The sequence shown here is derived from an EMBL/GenBank/DDBJ whole genome shotgun (WGS) entry which is preliminary data.</text>
</comment>
<reference evidence="1 2" key="1">
    <citation type="journal article" date="2011" name="EMBO J.">
        <title>Structural diversity of bacterial flagellar motors.</title>
        <authorList>
            <person name="Chen S."/>
            <person name="Beeby M."/>
            <person name="Murphy G.E."/>
            <person name="Leadbetter J.R."/>
            <person name="Hendrixson D.R."/>
            <person name="Briegel A."/>
            <person name="Li Z."/>
            <person name="Shi J."/>
            <person name="Tocheva E.I."/>
            <person name="Muller A."/>
            <person name="Dobro M.J."/>
            <person name="Jensen G.J."/>
        </authorList>
    </citation>
    <scope>NUCLEOTIDE SEQUENCE [LARGE SCALE GENOMIC DNA]</scope>
    <source>
        <strain evidence="1 2">ATCC 19624</strain>
    </source>
</reference>
<proteinExistence type="predicted"/>
<dbReference type="InterPro" id="IPR012469">
    <property type="entry name" value="DUF1688"/>
</dbReference>
<name>F3KUX8_9BURK</name>
<dbReference type="PANTHER" id="PTHR31687:SF3">
    <property type="entry name" value="PROTEIN URG3"/>
    <property type="match status" value="1"/>
</dbReference>
<keyword evidence="2" id="KW-1185">Reference proteome</keyword>
<gene>
    <name evidence="1" type="ORF">HGR_11376</name>
</gene>
<dbReference type="PANTHER" id="PTHR31687">
    <property type="match status" value="1"/>
</dbReference>
<dbReference type="AlphaFoldDB" id="F3KUX8"/>
<sequence>MKDAATAVDPLDQQAADLLRGTDAVRARAHALLARARRGESAWFTVHDDALTQTAALVAEVTRERYPDLKIPYHSRWRHFEAGGVNRAAWLNALLGAAPPAEKARTQIDLALVSVLLDAGAGPDWSYQEAGGGPGGQPAIYARSEGLGVASFHAFMAGLFSSDHDHPLQADAVGLQRVTAETLGAAFQVSERNPLVGLEGRAALLRRLGEVMAANPAVFGPSNPAGATGSTAASARPGGLFDFLVGRNPGELAQQVQAHEILGALLAHLSPIWPAQNRIGDMALGDCWRHPGVHGPGHSHGWMPFHKLSQWLTYSLLEPFEWAGVTVTGLDALTGLPEYRNGGLLLDAGVLRPRASVPPARSWEAGDEFIVEWRALTVALLDELAPRVRDVLGLTAAQMPLACVLEGGTWAAGRVLARRLREGGAPPLNIVSDGTVF</sequence>
<dbReference type="EMBL" id="AEGR01000066">
    <property type="protein sequence ID" value="EGI76418.1"/>
    <property type="molecule type" value="Genomic_DNA"/>
</dbReference>
<dbReference type="STRING" id="887062.HGR_11376"/>
<accession>F3KUX8</accession>
<evidence type="ECO:0000313" key="1">
    <source>
        <dbReference type="EMBL" id="EGI76418.1"/>
    </source>
</evidence>
<protein>
    <recommendedName>
        <fullName evidence="3">Uracil phosphoribosyltransferase</fullName>
    </recommendedName>
</protein>
<evidence type="ECO:0008006" key="3">
    <source>
        <dbReference type="Google" id="ProtNLM"/>
    </source>
</evidence>
<dbReference type="Pfam" id="PF07958">
    <property type="entry name" value="DUF1688"/>
    <property type="match status" value="1"/>
</dbReference>
<dbReference type="Proteomes" id="UP000016368">
    <property type="component" value="Unassembled WGS sequence"/>
</dbReference>
<evidence type="ECO:0000313" key="2">
    <source>
        <dbReference type="Proteomes" id="UP000016368"/>
    </source>
</evidence>
<dbReference type="eggNOG" id="COG0807">
    <property type="taxonomic scope" value="Bacteria"/>
</dbReference>